<accession>A0A0C2SJI6</accession>
<dbReference type="OrthoDB" id="3058553at2759"/>
<dbReference type="SUPFAM" id="SSF53098">
    <property type="entry name" value="Ribonuclease H-like"/>
    <property type="match status" value="1"/>
</dbReference>
<proteinExistence type="predicted"/>
<dbReference type="InterPro" id="IPR008906">
    <property type="entry name" value="HATC_C_dom"/>
</dbReference>
<evidence type="ECO:0000259" key="1">
    <source>
        <dbReference type="Pfam" id="PF05699"/>
    </source>
</evidence>
<dbReference type="InterPro" id="IPR012337">
    <property type="entry name" value="RNaseH-like_sf"/>
</dbReference>
<evidence type="ECO:0000313" key="2">
    <source>
        <dbReference type="EMBL" id="KIL54069.1"/>
    </source>
</evidence>
<sequence length="290" mass="32705">MPQGWGVPAATVTEWKLLDLIREVLEEPRGAQASFSSETEPTLWKAIPILECLLSRWETLAKAPRFAAIHPAILKGIEKLKKWYINIKESETYFICLALHPSIKLVYCQENWDKQVFSSRFASLEKTFDSYHSTAPKKFTPSARAMNANDHSTDHSKPFHSYGSSFIISTLSRPASQQDITQDPQKELRDYLESPQDPNATDPVKWWGYHAQQYSTLSRMACDYLAIQGSSVASERAFSSAGITDELCRNHIGNEAFGLVQVLKYAYRTNVLNASDEAAAHEPFQVIEIA</sequence>
<dbReference type="STRING" id="946122.A0A0C2SJI6"/>
<dbReference type="Proteomes" id="UP000054549">
    <property type="component" value="Unassembled WGS sequence"/>
</dbReference>
<protein>
    <recommendedName>
        <fullName evidence="1">HAT C-terminal dimerisation domain-containing protein</fullName>
    </recommendedName>
</protein>
<reference evidence="2 3" key="1">
    <citation type="submission" date="2014-04" db="EMBL/GenBank/DDBJ databases">
        <title>Evolutionary Origins and Diversification of the Mycorrhizal Mutualists.</title>
        <authorList>
            <consortium name="DOE Joint Genome Institute"/>
            <consortium name="Mycorrhizal Genomics Consortium"/>
            <person name="Kohler A."/>
            <person name="Kuo A."/>
            <person name="Nagy L.G."/>
            <person name="Floudas D."/>
            <person name="Copeland A."/>
            <person name="Barry K.W."/>
            <person name="Cichocki N."/>
            <person name="Veneault-Fourrey C."/>
            <person name="LaButti K."/>
            <person name="Lindquist E.A."/>
            <person name="Lipzen A."/>
            <person name="Lundell T."/>
            <person name="Morin E."/>
            <person name="Murat C."/>
            <person name="Riley R."/>
            <person name="Ohm R."/>
            <person name="Sun H."/>
            <person name="Tunlid A."/>
            <person name="Henrissat B."/>
            <person name="Grigoriev I.V."/>
            <person name="Hibbett D.S."/>
            <person name="Martin F."/>
        </authorList>
    </citation>
    <scope>NUCLEOTIDE SEQUENCE [LARGE SCALE GENOMIC DNA]</scope>
    <source>
        <strain evidence="2 3">Koide BX008</strain>
    </source>
</reference>
<keyword evidence="3" id="KW-1185">Reference proteome</keyword>
<organism evidence="2 3">
    <name type="scientific">Amanita muscaria (strain Koide BX008)</name>
    <dbReference type="NCBI Taxonomy" id="946122"/>
    <lineage>
        <taxon>Eukaryota</taxon>
        <taxon>Fungi</taxon>
        <taxon>Dikarya</taxon>
        <taxon>Basidiomycota</taxon>
        <taxon>Agaricomycotina</taxon>
        <taxon>Agaricomycetes</taxon>
        <taxon>Agaricomycetidae</taxon>
        <taxon>Agaricales</taxon>
        <taxon>Pluteineae</taxon>
        <taxon>Amanitaceae</taxon>
        <taxon>Amanita</taxon>
    </lineage>
</organism>
<feature type="domain" description="HAT C-terminal dimerisation" evidence="1">
    <location>
        <begin position="187"/>
        <end position="242"/>
    </location>
</feature>
<evidence type="ECO:0000313" key="3">
    <source>
        <dbReference type="Proteomes" id="UP000054549"/>
    </source>
</evidence>
<dbReference type="EMBL" id="KN818967">
    <property type="protein sequence ID" value="KIL54069.1"/>
    <property type="molecule type" value="Genomic_DNA"/>
</dbReference>
<gene>
    <name evidence="2" type="ORF">M378DRAFT_19230</name>
</gene>
<dbReference type="GO" id="GO:0046983">
    <property type="term" value="F:protein dimerization activity"/>
    <property type="evidence" value="ECO:0007669"/>
    <property type="project" value="InterPro"/>
</dbReference>
<dbReference type="InParanoid" id="A0A0C2SJI6"/>
<dbReference type="HOGENOM" id="CLU_009123_4_1_1"/>
<dbReference type="PANTHER" id="PTHR23272:SF184">
    <property type="entry name" value="OS03G0311250 PROTEIN"/>
    <property type="match status" value="1"/>
</dbReference>
<dbReference type="AlphaFoldDB" id="A0A0C2SJI6"/>
<name>A0A0C2SJI6_AMAMK</name>
<dbReference type="PANTHER" id="PTHR23272">
    <property type="entry name" value="BED FINGER-RELATED"/>
    <property type="match status" value="1"/>
</dbReference>
<dbReference type="Pfam" id="PF05699">
    <property type="entry name" value="Dimer_Tnp_hAT"/>
    <property type="match status" value="1"/>
</dbReference>